<dbReference type="GO" id="GO:0006446">
    <property type="term" value="P:regulation of translational initiation"/>
    <property type="evidence" value="ECO:0007669"/>
    <property type="project" value="TreeGrafter"/>
</dbReference>
<evidence type="ECO:0000259" key="3">
    <source>
        <dbReference type="Pfam" id="PF01205"/>
    </source>
</evidence>
<comment type="caution">
    <text evidence="4">The sequence shown here is derived from an EMBL/GenBank/DDBJ whole genome shotgun (WGS) entry which is preliminary data.</text>
</comment>
<dbReference type="GO" id="GO:0140469">
    <property type="term" value="P:GCN2-mediated signaling"/>
    <property type="evidence" value="ECO:0007669"/>
    <property type="project" value="TreeGrafter"/>
</dbReference>
<dbReference type="GeneID" id="96009628"/>
<dbReference type="InterPro" id="IPR020568">
    <property type="entry name" value="Ribosomal_Su5_D2-typ_SF"/>
</dbReference>
<dbReference type="InterPro" id="IPR023582">
    <property type="entry name" value="Impact"/>
</dbReference>
<dbReference type="PANTHER" id="PTHR16301">
    <property type="entry name" value="IMPACT-RELATED"/>
    <property type="match status" value="1"/>
</dbReference>
<dbReference type="EMBL" id="JAAQHG020000041">
    <property type="protein sequence ID" value="KAL1582937.1"/>
    <property type="molecule type" value="Genomic_DNA"/>
</dbReference>
<feature type="compositionally biased region" description="Basic and acidic residues" evidence="2">
    <location>
        <begin position="183"/>
        <end position="199"/>
    </location>
</feature>
<evidence type="ECO:0000256" key="1">
    <source>
        <dbReference type="ARBA" id="ARBA00007665"/>
    </source>
</evidence>
<dbReference type="PANTHER" id="PTHR16301:SF25">
    <property type="entry name" value="PROTEIN IMPACT"/>
    <property type="match status" value="1"/>
</dbReference>
<evidence type="ECO:0000313" key="4">
    <source>
        <dbReference type="EMBL" id="KAL1582937.1"/>
    </source>
</evidence>
<organism evidence="4 5">
    <name type="scientific">Cladosporium halotolerans</name>
    <dbReference type="NCBI Taxonomy" id="1052096"/>
    <lineage>
        <taxon>Eukaryota</taxon>
        <taxon>Fungi</taxon>
        <taxon>Dikarya</taxon>
        <taxon>Ascomycota</taxon>
        <taxon>Pezizomycotina</taxon>
        <taxon>Dothideomycetes</taxon>
        <taxon>Dothideomycetidae</taxon>
        <taxon>Cladosporiales</taxon>
        <taxon>Cladosporiaceae</taxon>
        <taxon>Cladosporium</taxon>
    </lineage>
</organism>
<dbReference type="Pfam" id="PF01205">
    <property type="entry name" value="Impact_N"/>
    <property type="match status" value="1"/>
</dbReference>
<feature type="domain" description="Impact N-terminal" evidence="3">
    <location>
        <begin position="31"/>
        <end position="134"/>
    </location>
</feature>
<feature type="region of interest" description="Disordered" evidence="2">
    <location>
        <begin position="183"/>
        <end position="204"/>
    </location>
</feature>
<sequence length="278" mass="30582">MAQKRKHPDDSVGADPSEAAIYRSSPVEDRDSIFIGLFSPTIAPKGLQKLKEVKNASHCMVAWRRESNQQSLTSTKQYVTGHDDDGEKYGGKRVEQVMVNMKAVGACVVARWYGGTMLGPVRFTHIETCASEAVRSWLNHTGEEQAKKRKVEEEAAEKEKLVKALGARDQSIGVLRALAVEKETQAKEAKETDHGKTRAVEGQAVVVDAKRENAPPSSSNPSSSQPAVIDYDAMTVDRLRALDKARDATLSFLLKRIDKAEAALAAIDKKKEQEERPP</sequence>
<accession>A0AB34KGK9</accession>
<dbReference type="InterPro" id="IPR036956">
    <property type="entry name" value="Impact_N_sf"/>
</dbReference>
<dbReference type="Gene3D" id="3.30.230.30">
    <property type="entry name" value="Impact, N-terminal domain"/>
    <property type="match status" value="1"/>
</dbReference>
<comment type="similarity">
    <text evidence="1">Belongs to the IMPACT family.</text>
</comment>
<feature type="region of interest" description="Disordered" evidence="2">
    <location>
        <begin position="1"/>
        <end position="24"/>
    </location>
</feature>
<dbReference type="RefSeq" id="XP_069226044.1">
    <property type="nucleotide sequence ID" value="XM_069376790.1"/>
</dbReference>
<dbReference type="AlphaFoldDB" id="A0AB34KGK9"/>
<protein>
    <recommendedName>
        <fullName evidence="3">Impact N-terminal domain-containing protein</fullName>
    </recommendedName>
</protein>
<gene>
    <name evidence="4" type="ORF">WHR41_08186</name>
</gene>
<dbReference type="GO" id="GO:0005737">
    <property type="term" value="C:cytoplasm"/>
    <property type="evidence" value="ECO:0007669"/>
    <property type="project" value="TreeGrafter"/>
</dbReference>
<proteinExistence type="inferred from homology"/>
<keyword evidence="5" id="KW-1185">Reference proteome</keyword>
<dbReference type="SUPFAM" id="SSF54211">
    <property type="entry name" value="Ribosomal protein S5 domain 2-like"/>
    <property type="match status" value="1"/>
</dbReference>
<evidence type="ECO:0000256" key="2">
    <source>
        <dbReference type="SAM" id="MobiDB-lite"/>
    </source>
</evidence>
<dbReference type="Proteomes" id="UP000803884">
    <property type="component" value="Unassembled WGS sequence"/>
</dbReference>
<name>A0AB34KGK9_9PEZI</name>
<dbReference type="InterPro" id="IPR001498">
    <property type="entry name" value="Impact_N"/>
</dbReference>
<reference evidence="4 5" key="1">
    <citation type="journal article" date="2020" name="Microbiol. Resour. Announc.">
        <title>Draft Genome Sequence of a Cladosporium Species Isolated from the Mesophotic Ascidian Didemnum maculosum.</title>
        <authorList>
            <person name="Gioti A."/>
            <person name="Siaperas R."/>
            <person name="Nikolaivits E."/>
            <person name="Le Goff G."/>
            <person name="Ouazzani J."/>
            <person name="Kotoulas G."/>
            <person name="Topakas E."/>
        </authorList>
    </citation>
    <scope>NUCLEOTIDE SEQUENCE [LARGE SCALE GENOMIC DNA]</scope>
    <source>
        <strain evidence="4 5">TM138-S3</strain>
    </source>
</reference>
<evidence type="ECO:0000313" key="5">
    <source>
        <dbReference type="Proteomes" id="UP000803884"/>
    </source>
</evidence>